<evidence type="ECO:0000259" key="14">
    <source>
        <dbReference type="SMART" id="SM00065"/>
    </source>
</evidence>
<dbReference type="SUPFAM" id="SSF52009">
    <property type="entry name" value="Phosphohistidine domain"/>
    <property type="match status" value="1"/>
</dbReference>
<dbReference type="GO" id="GO:0005737">
    <property type="term" value="C:cytoplasm"/>
    <property type="evidence" value="ECO:0007669"/>
    <property type="project" value="UniProtKB-SubCell"/>
</dbReference>
<evidence type="ECO:0000256" key="1">
    <source>
        <dbReference type="ARBA" id="ARBA00000683"/>
    </source>
</evidence>
<dbReference type="InterPro" id="IPR036618">
    <property type="entry name" value="PtsI_HPr-bd_sf"/>
</dbReference>
<dbReference type="InterPro" id="IPR036637">
    <property type="entry name" value="Phosphohistidine_dom_sf"/>
</dbReference>
<dbReference type="InterPro" id="IPR050499">
    <property type="entry name" value="PEP-utilizing_PTS_enzyme"/>
</dbReference>
<dbReference type="PANTHER" id="PTHR46244:SF6">
    <property type="entry name" value="PHOSPHOENOLPYRUVATE-PROTEIN PHOSPHOTRANSFERASE"/>
    <property type="match status" value="1"/>
</dbReference>
<evidence type="ECO:0000256" key="12">
    <source>
        <dbReference type="ARBA" id="ARBA00022777"/>
    </source>
</evidence>
<dbReference type="SUPFAM" id="SSF51621">
    <property type="entry name" value="Phosphoenolpyruvate/pyruvate domain"/>
    <property type="match status" value="1"/>
</dbReference>
<evidence type="ECO:0000256" key="2">
    <source>
        <dbReference type="ARBA" id="ARBA00001946"/>
    </source>
</evidence>
<dbReference type="InterPro" id="IPR008279">
    <property type="entry name" value="PEP-util_enz_mobile_dom"/>
</dbReference>
<dbReference type="InterPro" id="IPR029016">
    <property type="entry name" value="GAF-like_dom_sf"/>
</dbReference>
<name>A0A975BEA8_9BACT</name>
<dbReference type="EC" id="2.7.3.9" evidence="5"/>
<evidence type="ECO:0000313" key="16">
    <source>
        <dbReference type="Proteomes" id="UP000663720"/>
    </source>
</evidence>
<dbReference type="SMART" id="SM00065">
    <property type="entry name" value="GAF"/>
    <property type="match status" value="1"/>
</dbReference>
<evidence type="ECO:0000256" key="13">
    <source>
        <dbReference type="ARBA" id="ARBA00022842"/>
    </source>
</evidence>
<dbReference type="Pfam" id="PF13185">
    <property type="entry name" value="GAF_2"/>
    <property type="match status" value="1"/>
</dbReference>
<reference evidence="15" key="1">
    <citation type="journal article" date="2021" name="Microb. Physiol.">
        <title>Proteogenomic Insights into the Physiology of Marine, Sulfate-Reducing, Filamentous Desulfonema limicola and Desulfonema magnum.</title>
        <authorList>
            <person name="Schnaars V."/>
            <person name="Wohlbrand L."/>
            <person name="Scheve S."/>
            <person name="Hinrichs C."/>
            <person name="Reinhardt R."/>
            <person name="Rabus R."/>
        </authorList>
    </citation>
    <scope>NUCLEOTIDE SEQUENCE</scope>
    <source>
        <strain evidence="15">5ac10</strain>
    </source>
</reference>
<organism evidence="15 16">
    <name type="scientific">Desulfonema limicola</name>
    <dbReference type="NCBI Taxonomy" id="45656"/>
    <lineage>
        <taxon>Bacteria</taxon>
        <taxon>Pseudomonadati</taxon>
        <taxon>Thermodesulfobacteriota</taxon>
        <taxon>Desulfobacteria</taxon>
        <taxon>Desulfobacterales</taxon>
        <taxon>Desulfococcaceae</taxon>
        <taxon>Desulfonema</taxon>
    </lineage>
</organism>
<keyword evidence="7" id="KW-0963">Cytoplasm</keyword>
<dbReference type="Proteomes" id="UP000663720">
    <property type="component" value="Chromosome"/>
</dbReference>
<keyword evidence="11" id="KW-0479">Metal-binding</keyword>
<keyword evidence="10" id="KW-0598">Phosphotransferase system</keyword>
<dbReference type="NCBIfam" id="TIGR01417">
    <property type="entry name" value="PTS_I_fam"/>
    <property type="match status" value="1"/>
</dbReference>
<dbReference type="InterPro" id="IPR015813">
    <property type="entry name" value="Pyrv/PenolPyrv_kinase-like_dom"/>
</dbReference>
<keyword evidence="16" id="KW-1185">Reference proteome</keyword>
<dbReference type="SUPFAM" id="SSF55781">
    <property type="entry name" value="GAF domain-like"/>
    <property type="match status" value="1"/>
</dbReference>
<protein>
    <recommendedName>
        <fullName evidence="5">phosphoenolpyruvate--protein phosphotransferase</fullName>
        <ecNumber evidence="5">2.7.3.9</ecNumber>
    </recommendedName>
</protein>
<keyword evidence="13" id="KW-0460">Magnesium</keyword>
<keyword evidence="8" id="KW-0762">Sugar transport</keyword>
<dbReference type="GO" id="GO:0046872">
    <property type="term" value="F:metal ion binding"/>
    <property type="evidence" value="ECO:0007669"/>
    <property type="project" value="UniProtKB-KW"/>
</dbReference>
<evidence type="ECO:0000313" key="15">
    <source>
        <dbReference type="EMBL" id="QTA83705.1"/>
    </source>
</evidence>
<evidence type="ECO:0000256" key="4">
    <source>
        <dbReference type="ARBA" id="ARBA00007837"/>
    </source>
</evidence>
<proteinExistence type="inferred from homology"/>
<evidence type="ECO:0000256" key="3">
    <source>
        <dbReference type="ARBA" id="ARBA00004496"/>
    </source>
</evidence>
<dbReference type="InterPro" id="IPR003018">
    <property type="entry name" value="GAF"/>
</dbReference>
<keyword evidence="9" id="KW-0808">Transferase</keyword>
<dbReference type="GO" id="GO:0008965">
    <property type="term" value="F:phosphoenolpyruvate-protein phosphotransferase activity"/>
    <property type="evidence" value="ECO:0007669"/>
    <property type="project" value="UniProtKB-EC"/>
</dbReference>
<keyword evidence="12" id="KW-0418">Kinase</keyword>
<dbReference type="SUPFAM" id="SSF47831">
    <property type="entry name" value="Enzyme I of the PEP:sugar phosphotransferase system HPr-binding (sub)domain"/>
    <property type="match status" value="1"/>
</dbReference>
<comment type="similarity">
    <text evidence="4">Belongs to the PEP-utilizing enzyme family.</text>
</comment>
<dbReference type="InterPro" id="IPR040442">
    <property type="entry name" value="Pyrv_kinase-like_dom_sf"/>
</dbReference>
<dbReference type="InterPro" id="IPR006318">
    <property type="entry name" value="PTS_EI-like"/>
</dbReference>
<dbReference type="GO" id="GO:0009401">
    <property type="term" value="P:phosphoenolpyruvate-dependent sugar phosphotransferase system"/>
    <property type="evidence" value="ECO:0007669"/>
    <property type="project" value="UniProtKB-KW"/>
</dbReference>
<evidence type="ECO:0000256" key="9">
    <source>
        <dbReference type="ARBA" id="ARBA00022679"/>
    </source>
</evidence>
<accession>A0A975BEA8</accession>
<dbReference type="InterPro" id="IPR000121">
    <property type="entry name" value="PEP_util_C"/>
</dbReference>
<gene>
    <name evidence="15" type="ORF">dnl_61200</name>
</gene>
<evidence type="ECO:0000256" key="7">
    <source>
        <dbReference type="ARBA" id="ARBA00022490"/>
    </source>
</evidence>
<dbReference type="AlphaFoldDB" id="A0A975BEA8"/>
<dbReference type="Pfam" id="PF00391">
    <property type="entry name" value="PEP-utilizers"/>
    <property type="match status" value="1"/>
</dbReference>
<keyword evidence="6" id="KW-0813">Transport</keyword>
<dbReference type="InterPro" id="IPR008731">
    <property type="entry name" value="PTS_EIN"/>
</dbReference>
<dbReference type="Gene3D" id="3.30.450.40">
    <property type="match status" value="1"/>
</dbReference>
<comment type="subcellular location">
    <subcellularLocation>
        <location evidence="3">Cytoplasm</location>
    </subcellularLocation>
</comment>
<dbReference type="Gene3D" id="1.10.274.10">
    <property type="entry name" value="PtsI, HPr-binding domain"/>
    <property type="match status" value="1"/>
</dbReference>
<evidence type="ECO:0000256" key="6">
    <source>
        <dbReference type="ARBA" id="ARBA00022448"/>
    </source>
</evidence>
<dbReference type="EMBL" id="CP061799">
    <property type="protein sequence ID" value="QTA83705.1"/>
    <property type="molecule type" value="Genomic_DNA"/>
</dbReference>
<evidence type="ECO:0000256" key="10">
    <source>
        <dbReference type="ARBA" id="ARBA00022683"/>
    </source>
</evidence>
<comment type="cofactor">
    <cofactor evidence="2">
        <name>Mg(2+)</name>
        <dbReference type="ChEBI" id="CHEBI:18420"/>
    </cofactor>
</comment>
<dbReference type="GO" id="GO:0016301">
    <property type="term" value="F:kinase activity"/>
    <property type="evidence" value="ECO:0007669"/>
    <property type="project" value="UniProtKB-KW"/>
</dbReference>
<comment type="catalytic activity">
    <reaction evidence="1">
        <text>L-histidyl-[protein] + phosphoenolpyruvate = N(pros)-phospho-L-histidyl-[protein] + pyruvate</text>
        <dbReference type="Rhea" id="RHEA:23880"/>
        <dbReference type="Rhea" id="RHEA-COMP:9745"/>
        <dbReference type="Rhea" id="RHEA-COMP:9746"/>
        <dbReference type="ChEBI" id="CHEBI:15361"/>
        <dbReference type="ChEBI" id="CHEBI:29979"/>
        <dbReference type="ChEBI" id="CHEBI:58702"/>
        <dbReference type="ChEBI" id="CHEBI:64837"/>
        <dbReference type="EC" id="2.7.3.9"/>
    </reaction>
</comment>
<dbReference type="Pfam" id="PF05524">
    <property type="entry name" value="PEP-utilisers_N"/>
    <property type="match status" value="1"/>
</dbReference>
<dbReference type="PANTHER" id="PTHR46244">
    <property type="entry name" value="PHOSPHOENOLPYRUVATE-PROTEIN PHOSPHOTRANSFERASE"/>
    <property type="match status" value="1"/>
</dbReference>
<dbReference type="Gene3D" id="3.20.20.60">
    <property type="entry name" value="Phosphoenolpyruvate-binding domains"/>
    <property type="match status" value="1"/>
</dbReference>
<evidence type="ECO:0000256" key="11">
    <source>
        <dbReference type="ARBA" id="ARBA00022723"/>
    </source>
</evidence>
<feature type="domain" description="GAF" evidence="14">
    <location>
        <begin position="27"/>
        <end position="174"/>
    </location>
</feature>
<dbReference type="Pfam" id="PF02896">
    <property type="entry name" value="PEP-utilizers_C"/>
    <property type="match status" value="1"/>
</dbReference>
<evidence type="ECO:0000256" key="5">
    <source>
        <dbReference type="ARBA" id="ARBA00012232"/>
    </source>
</evidence>
<dbReference type="Gene3D" id="3.50.30.10">
    <property type="entry name" value="Phosphohistidine domain"/>
    <property type="match status" value="1"/>
</dbReference>
<dbReference type="KEGG" id="dli:dnl_61200"/>
<sequence>MAQNKEDHLNLLCDLGDLAALFTGSQDIESFLQLTVELVARHLKADVCSIYLYDISTKELVLQSTIGLNPSAVRNIRMKPGEGLVGNTFEQMKPVREAYASTNPMFKYFKEADEDRFESFLAVPIQRGVQKIGVLVVQHEKHDYFTATDVMALRASASQLASAVENARLLIDLYQMSEKNHENQAAESLNFIKGESASGGYAFAASAIFKKSHGRLISDPYDLNKTYTINDFYKAVKRTSEQLMDLQSRLAQRLPESASLIFSAHFLILKDPKYINKIAEQIKEGVSPPDAVRSVTKHYIEIFSFSPHAYIREKASDMEDLGGRILKNIFRTGLEESFLSEHRIVIAGELYPSEILKMASEDVKGIILVKGGITSHVSILARSMQIPLVIADRAELLNLPEDTPILLDAEIGNIYVNPSEAIINQFEEQRKVRETTAGLAEMNPETRTKDGVRVHLFANINLLSELSTARDLKAEGIGLYRTEFPFLIRSAFPSEEEQYLIFKRLFDEMAGLEVTIRTLDVGGDKALAYADATSGANPQMGFRSIRFCLHHRSIFEQHIRAILRAAADFEKLRIMFPLISSLDEFLEARQSVKDCITALEHENLAHHLKPEIGMMIEVPSVVEIMDGFARESDFFSVGTNDFVQYTLAVDRTNEKVADYYRPYHPSVLRGLARIVKSANDNCKDISICGEMAHEPEYIPFLIGIGVRAISVDPRFLPLVQKIISSLSITQAAKHAGELLSVETLKDARNLIQAGII</sequence>
<evidence type="ECO:0000256" key="8">
    <source>
        <dbReference type="ARBA" id="ARBA00022597"/>
    </source>
</evidence>
<dbReference type="RefSeq" id="WP_207689509.1">
    <property type="nucleotide sequence ID" value="NZ_CP061799.1"/>
</dbReference>
<dbReference type="PRINTS" id="PR01736">
    <property type="entry name" value="PHPHTRNFRASE"/>
</dbReference>